<dbReference type="SMART" id="SM00490">
    <property type="entry name" value="HELICc"/>
    <property type="match status" value="1"/>
</dbReference>
<dbReference type="SMART" id="SM00535">
    <property type="entry name" value="RIBOc"/>
    <property type="match status" value="2"/>
</dbReference>
<dbReference type="GO" id="GO:0004386">
    <property type="term" value="F:helicase activity"/>
    <property type="evidence" value="ECO:0007669"/>
    <property type="project" value="UniProtKB-KW"/>
</dbReference>
<dbReference type="InterPro" id="IPR038248">
    <property type="entry name" value="Dicer_dimer_sf"/>
</dbReference>
<dbReference type="GO" id="GO:0005524">
    <property type="term" value="F:ATP binding"/>
    <property type="evidence" value="ECO:0007669"/>
    <property type="project" value="UniProtKB-KW"/>
</dbReference>
<feature type="domain" description="Dicer dsRNA-binding fold" evidence="11">
    <location>
        <begin position="609"/>
        <end position="720"/>
    </location>
</feature>
<gene>
    <name evidence="12" type="ORF">NLI96_g5086</name>
</gene>
<dbReference type="GO" id="GO:0005634">
    <property type="term" value="C:nucleus"/>
    <property type="evidence" value="ECO:0007669"/>
    <property type="project" value="TreeGrafter"/>
</dbReference>
<dbReference type="SUPFAM" id="SSF52540">
    <property type="entry name" value="P-loop containing nucleoside triphosphate hydrolases"/>
    <property type="match status" value="1"/>
</dbReference>
<feature type="region of interest" description="Disordered" evidence="7">
    <location>
        <begin position="1126"/>
        <end position="1161"/>
    </location>
</feature>
<sequence length="1543" mass="176066">MADMTVEDARPTFKPRGYQQELLEESLRQNIIIALDTGSGKTHIAILRMKHETERNSDKVFYPAFFGSPLYWNVLYPRLQVCWFLAPTVALIEQQHKVISDHIPVSVGKISGASEPDQWKDRIVWEKLLRTHRILVSTPQILLDALLHGYVSLGQVGLLIFDEAHHAVAKHPYNMIMKDHYMHLPRRTQFDHPNARVRPMILGLTASPVYGGDIGKAFNNLESNLDSVIRSARRNREELMKFVNRPVFKHVVYDPPYYSYDEITSAGPSLNVIALHRVTSTLKLDEDPYVISLRRQLSGLRPGEERYKRLDQKLSKTIAKRDTFTFRGMTDFCRAASEICFELGAWAADWYVYEVIEHAKRSSTMYNSIMASWKEEERSHIIDVLSKALVYPPSSIVEQIVANVTPRVHKLIECLIQEERFAREEEPFSGIVFVTRRDSVLALSEILRRIPETAELFRPGSLLGSSNSSKRHAFLDITRFMLKDSPVMTLQDFRLGEKNLIISTAVAEEGIDIQACGCVIRFDLPPNMVSWAQSRGRARRKKSTLIMMIDNTAVGMKKIRSWEDMEAEMTRRYVEEQKVIAVDDDDGFLEDDVSYRVESTGAMLTLHSAVSHLHHFCSVLSSSRHEHHVPLFDLDPPEFPEGWHADGLNSAPPVQEGPWRVTCILPRVLPPHLRTTTTDKFYSSKKSARYHAAFEAYVKLHKAGQLDDHLLPHFSVVNNDTDGQVKFLLQDVEKRAGMANVPIQMDPWDIAPTFVEAGTWSCQILTIGDLPPLRLLTGRSLPEFAPRDLPTLHDRTSSDLAVSLVPCPTFQPTAAIITSAQQYTFRMFNSFHGLRMDPKKVDFAYLFLPVNEDDEAEVAWKERRSWMAGRFARSEHQAPEKRWSANAALLVEAFGSTLDWAIVRQNEKFTKILRFVRWHDGPITESEEEDLRKRYGDYEGPIKFPLLVAEPFPRRTNMLAPPPVSQESSGEHDFLLFPESVTVDLISPRDVTYARRLPSFLRWLAKAITVTSLRDKLFEASPLSDIPLSILMEATTAPVSQESNYQRLETLGDTVLKYVVGIQLFSHYETWGEGYLARRKDHSVNNSRLALDAIERGLHTWIIRDRFMGKKWKPRYISDGLAPTTEAEEAQVALPPPPPDAKETTADPKRDRRQKRKKKAQELSTKVIADVVEALIGAAYEHGGFVLAVKCMEVFGLGMPRWETIADRVATALSRVQMGEDFPRELEYVEQMIGYKFKRRMLLVEALTHVTYQGDLNTISYERLEFLGDSVLDMIVTDYLYHAPKGYKPGDMHVRKEALVNTHFLAYTCLNTFLSFETAEPTWNPFTGLTEQRETKRVYLWQCLLHSSSRVLDDQSITFARFEKHRDQIAKAFEKSIYYPWALITGLQAPKFFSDMVESLLGAVFLDSDGDLKVARDVLRTLGIFGVMERIVHTDVQVLHPVSQLGIWAAKQIPQKKLKLEMLKKDGNISCTVLLDNEQVARSVEKFRGVSTRNGVRYAAADAAIKELKIFPEEVLEDVEDVVDDWETAFMYGPAQYDAASWL</sequence>
<evidence type="ECO:0000313" key="12">
    <source>
        <dbReference type="EMBL" id="KAJ3485264.1"/>
    </source>
</evidence>
<dbReference type="GO" id="GO:0004525">
    <property type="term" value="F:ribonuclease III activity"/>
    <property type="evidence" value="ECO:0007669"/>
    <property type="project" value="InterPro"/>
</dbReference>
<evidence type="ECO:0000256" key="7">
    <source>
        <dbReference type="SAM" id="MobiDB-lite"/>
    </source>
</evidence>
<evidence type="ECO:0000256" key="6">
    <source>
        <dbReference type="PROSITE-ProRule" id="PRU00657"/>
    </source>
</evidence>
<feature type="domain" description="RNase III" evidence="8">
    <location>
        <begin position="1035"/>
        <end position="1184"/>
    </location>
</feature>
<protein>
    <recommendedName>
        <fullName evidence="14">P-loop containing nucleoside triphosphate hydrolase protein</fullName>
    </recommendedName>
</protein>
<dbReference type="PROSITE" id="PS51192">
    <property type="entry name" value="HELICASE_ATP_BIND_1"/>
    <property type="match status" value="1"/>
</dbReference>
<keyword evidence="1" id="KW-0677">Repeat</keyword>
<comment type="similarity">
    <text evidence="6">Belongs to the helicase family. Dicer subfamily.</text>
</comment>
<dbReference type="SUPFAM" id="SSF69065">
    <property type="entry name" value="RNase III domain-like"/>
    <property type="match status" value="2"/>
</dbReference>
<feature type="domain" description="Helicase C-terminal" evidence="10">
    <location>
        <begin position="407"/>
        <end position="580"/>
    </location>
</feature>
<dbReference type="CDD" id="cd18034">
    <property type="entry name" value="DEXHc_dicer"/>
    <property type="match status" value="1"/>
</dbReference>
<dbReference type="InterPro" id="IPR000999">
    <property type="entry name" value="RNase_III_dom"/>
</dbReference>
<dbReference type="InterPro" id="IPR001650">
    <property type="entry name" value="Helicase_C-like"/>
</dbReference>
<dbReference type="Pfam" id="PF00271">
    <property type="entry name" value="Helicase_C"/>
    <property type="match status" value="1"/>
</dbReference>
<dbReference type="Pfam" id="PF00636">
    <property type="entry name" value="Ribonuclease_3"/>
    <property type="match status" value="2"/>
</dbReference>
<dbReference type="PANTHER" id="PTHR14950">
    <property type="entry name" value="DICER-RELATED"/>
    <property type="match status" value="1"/>
</dbReference>
<dbReference type="Pfam" id="PF03368">
    <property type="entry name" value="Dicer_dimer"/>
    <property type="match status" value="1"/>
</dbReference>
<evidence type="ECO:0000259" key="8">
    <source>
        <dbReference type="PROSITE" id="PS50142"/>
    </source>
</evidence>
<evidence type="ECO:0000259" key="9">
    <source>
        <dbReference type="PROSITE" id="PS51192"/>
    </source>
</evidence>
<comment type="caution">
    <text evidence="12">The sequence shown here is derived from an EMBL/GenBank/DDBJ whole genome shotgun (WGS) entry which is preliminary data.</text>
</comment>
<organism evidence="12 13">
    <name type="scientific">Meripilus lineatus</name>
    <dbReference type="NCBI Taxonomy" id="2056292"/>
    <lineage>
        <taxon>Eukaryota</taxon>
        <taxon>Fungi</taxon>
        <taxon>Dikarya</taxon>
        <taxon>Basidiomycota</taxon>
        <taxon>Agaricomycotina</taxon>
        <taxon>Agaricomycetes</taxon>
        <taxon>Polyporales</taxon>
        <taxon>Meripilaceae</taxon>
        <taxon>Meripilus</taxon>
    </lineage>
</organism>
<keyword evidence="6" id="KW-0694">RNA-binding</keyword>
<dbReference type="PROSITE" id="PS00517">
    <property type="entry name" value="RNASE_3_1"/>
    <property type="match status" value="1"/>
</dbReference>
<keyword evidence="2" id="KW-0547">Nucleotide-binding</keyword>
<keyword evidence="13" id="KW-1185">Reference proteome</keyword>
<dbReference type="InterPro" id="IPR027417">
    <property type="entry name" value="P-loop_NTPase"/>
</dbReference>
<evidence type="ECO:0000256" key="3">
    <source>
        <dbReference type="ARBA" id="ARBA00022801"/>
    </source>
</evidence>
<dbReference type="PROSITE" id="PS50142">
    <property type="entry name" value="RNASE_3_2"/>
    <property type="match status" value="2"/>
</dbReference>
<reference evidence="12" key="1">
    <citation type="submission" date="2022-07" db="EMBL/GenBank/DDBJ databases">
        <title>Genome Sequence of Physisporinus lineatus.</title>
        <authorList>
            <person name="Buettner E."/>
        </authorList>
    </citation>
    <scope>NUCLEOTIDE SEQUENCE</scope>
    <source>
        <strain evidence="12">VT162</strain>
    </source>
</reference>
<feature type="domain" description="Helicase ATP-binding" evidence="9">
    <location>
        <begin position="22"/>
        <end position="226"/>
    </location>
</feature>
<dbReference type="PROSITE" id="PS51327">
    <property type="entry name" value="DICER_DSRBF"/>
    <property type="match status" value="1"/>
</dbReference>
<dbReference type="GO" id="GO:0030422">
    <property type="term" value="P:siRNA processing"/>
    <property type="evidence" value="ECO:0007669"/>
    <property type="project" value="TreeGrafter"/>
</dbReference>
<dbReference type="CDD" id="cd00593">
    <property type="entry name" value="RIBOc"/>
    <property type="match status" value="2"/>
</dbReference>
<dbReference type="SMART" id="SM00487">
    <property type="entry name" value="DEXDc"/>
    <property type="match status" value="1"/>
</dbReference>
<keyword evidence="5" id="KW-0067">ATP-binding</keyword>
<dbReference type="EMBL" id="JANAWD010000159">
    <property type="protein sequence ID" value="KAJ3485264.1"/>
    <property type="molecule type" value="Genomic_DNA"/>
</dbReference>
<evidence type="ECO:0000256" key="5">
    <source>
        <dbReference type="ARBA" id="ARBA00022840"/>
    </source>
</evidence>
<evidence type="ECO:0000256" key="2">
    <source>
        <dbReference type="ARBA" id="ARBA00022741"/>
    </source>
</evidence>
<dbReference type="PANTHER" id="PTHR14950:SF37">
    <property type="entry name" value="ENDORIBONUCLEASE DICER"/>
    <property type="match status" value="1"/>
</dbReference>
<name>A0AAD5V3P2_9APHY</name>
<evidence type="ECO:0000256" key="1">
    <source>
        <dbReference type="ARBA" id="ARBA00022737"/>
    </source>
</evidence>
<proteinExistence type="inferred from homology"/>
<evidence type="ECO:0000259" key="11">
    <source>
        <dbReference type="PROSITE" id="PS51327"/>
    </source>
</evidence>
<evidence type="ECO:0000256" key="4">
    <source>
        <dbReference type="ARBA" id="ARBA00022806"/>
    </source>
</evidence>
<dbReference type="GO" id="GO:0003723">
    <property type="term" value="F:RNA binding"/>
    <property type="evidence" value="ECO:0007669"/>
    <property type="project" value="UniProtKB-UniRule"/>
</dbReference>
<dbReference type="Gene3D" id="3.40.50.300">
    <property type="entry name" value="P-loop containing nucleotide triphosphate hydrolases"/>
    <property type="match status" value="2"/>
</dbReference>
<dbReference type="Gene3D" id="3.30.160.380">
    <property type="entry name" value="Dicer dimerisation domain"/>
    <property type="match status" value="1"/>
</dbReference>
<keyword evidence="4" id="KW-0347">Helicase</keyword>
<dbReference type="Gene3D" id="1.10.1520.10">
    <property type="entry name" value="Ribonuclease III domain"/>
    <property type="match status" value="2"/>
</dbReference>
<evidence type="ECO:0000313" key="13">
    <source>
        <dbReference type="Proteomes" id="UP001212997"/>
    </source>
</evidence>
<dbReference type="InterPro" id="IPR036389">
    <property type="entry name" value="RNase_III_sf"/>
</dbReference>
<dbReference type="PROSITE" id="PS51194">
    <property type="entry name" value="HELICASE_CTER"/>
    <property type="match status" value="1"/>
</dbReference>
<keyword evidence="3" id="KW-0378">Hydrolase</keyword>
<feature type="domain" description="RNase III" evidence="8">
    <location>
        <begin position="1226"/>
        <end position="1409"/>
    </location>
</feature>
<dbReference type="InterPro" id="IPR005034">
    <property type="entry name" value="Dicer_dimerisation"/>
</dbReference>
<dbReference type="Proteomes" id="UP001212997">
    <property type="component" value="Unassembled WGS sequence"/>
</dbReference>
<accession>A0AAD5V3P2</accession>
<dbReference type="InterPro" id="IPR011545">
    <property type="entry name" value="DEAD/DEAH_box_helicase_dom"/>
</dbReference>
<dbReference type="InterPro" id="IPR014001">
    <property type="entry name" value="Helicase_ATP-bd"/>
</dbReference>
<evidence type="ECO:0000259" key="10">
    <source>
        <dbReference type="PROSITE" id="PS51194"/>
    </source>
</evidence>
<dbReference type="GO" id="GO:0005737">
    <property type="term" value="C:cytoplasm"/>
    <property type="evidence" value="ECO:0007669"/>
    <property type="project" value="TreeGrafter"/>
</dbReference>
<feature type="compositionally biased region" description="Basic and acidic residues" evidence="7">
    <location>
        <begin position="1140"/>
        <end position="1150"/>
    </location>
</feature>
<evidence type="ECO:0008006" key="14">
    <source>
        <dbReference type="Google" id="ProtNLM"/>
    </source>
</evidence>
<dbReference type="Pfam" id="PF00270">
    <property type="entry name" value="DEAD"/>
    <property type="match status" value="1"/>
</dbReference>